<keyword evidence="1" id="KW-0479">Metal-binding</keyword>
<evidence type="ECO:0000256" key="1">
    <source>
        <dbReference type="PROSITE-ProRule" id="PRU00723"/>
    </source>
</evidence>
<dbReference type="InterPro" id="IPR000571">
    <property type="entry name" value="Znf_CCCH"/>
</dbReference>
<dbReference type="EMBL" id="BAUL01000135">
    <property type="protein sequence ID" value="GAD95610.1"/>
    <property type="molecule type" value="Genomic_DNA"/>
</dbReference>
<gene>
    <name evidence="4" type="ORF">PVAR5_4256</name>
</gene>
<feature type="domain" description="C3H1-type" evidence="3">
    <location>
        <begin position="156"/>
        <end position="185"/>
    </location>
</feature>
<dbReference type="InParanoid" id="V5HZV4"/>
<feature type="compositionally biased region" description="Low complexity" evidence="2">
    <location>
        <begin position="430"/>
        <end position="468"/>
    </location>
</feature>
<feature type="compositionally biased region" description="Polar residues" evidence="2">
    <location>
        <begin position="469"/>
        <end position="483"/>
    </location>
</feature>
<feature type="compositionally biased region" description="Basic and acidic residues" evidence="2">
    <location>
        <begin position="147"/>
        <end position="157"/>
    </location>
</feature>
<feature type="region of interest" description="Disordered" evidence="2">
    <location>
        <begin position="378"/>
        <end position="523"/>
    </location>
</feature>
<dbReference type="eggNOG" id="ENOG502ST3I">
    <property type="taxonomic scope" value="Eukaryota"/>
</dbReference>
<comment type="caution">
    <text evidence="4">The sequence shown here is derived from an EMBL/GenBank/DDBJ whole genome shotgun (WGS) entry which is preliminary data.</text>
</comment>
<keyword evidence="1" id="KW-0863">Zinc-finger</keyword>
<organism evidence="4 5">
    <name type="scientific">Byssochlamys spectabilis (strain No. 5 / NBRC 109023)</name>
    <name type="common">Paecilomyces variotii</name>
    <dbReference type="NCBI Taxonomy" id="1356009"/>
    <lineage>
        <taxon>Eukaryota</taxon>
        <taxon>Fungi</taxon>
        <taxon>Dikarya</taxon>
        <taxon>Ascomycota</taxon>
        <taxon>Pezizomycotina</taxon>
        <taxon>Eurotiomycetes</taxon>
        <taxon>Eurotiomycetidae</taxon>
        <taxon>Eurotiales</taxon>
        <taxon>Thermoascaceae</taxon>
        <taxon>Paecilomyces</taxon>
    </lineage>
</organism>
<dbReference type="AlphaFoldDB" id="V5HZV4"/>
<evidence type="ECO:0000313" key="5">
    <source>
        <dbReference type="Proteomes" id="UP000018001"/>
    </source>
</evidence>
<reference evidence="5" key="1">
    <citation type="journal article" date="2014" name="Genome Announc.">
        <title>Draft genome sequence of the formaldehyde-resistant fungus Byssochlamys spectabilis No. 5 (anamorph Paecilomyces variotii No. 5) (NBRC109023).</title>
        <authorList>
            <person name="Oka T."/>
            <person name="Ekino K."/>
            <person name="Fukuda K."/>
            <person name="Nomura Y."/>
        </authorList>
    </citation>
    <scope>NUCLEOTIDE SEQUENCE [LARGE SCALE GENOMIC DNA]</scope>
    <source>
        <strain evidence="5">No. 5 / NBRC 109023</strain>
    </source>
</reference>
<dbReference type="HOGENOM" id="CLU_489988_0_0_1"/>
<dbReference type="Proteomes" id="UP000018001">
    <property type="component" value="Unassembled WGS sequence"/>
</dbReference>
<sequence length="539" mass="58422">MASPLRPQFFISRPNGTMTPMIAVDELPAHISIRGVPRVLAPSETQGMTSLGSIAPRAQFYVVEGVPLVNSRVSTPGPPNQFFQDMNLQTSILRAASDENLTPGQRLALQTMLQQNLPQNWVVPSPAVAPWGPANNAGHGGGRPHGGRREGNAPSTPKKEFCSYWIRHGECDYQQQGCLYKHEMPKDLPTLEKLGLRDIPRWYREKHGIPSILPNGHHGRHQVTSAQDRGINSANRQLPYHLRLGITATDDVPGSDNQSRHNALNQPSIPQAPAAMRAQNHNVRDAPYMVDGGHSQKQAPKNIPGMHDPSTKKIDLLSFDPLPGYPTLDPIRRNSSDGERSSSEDAELIHHHEFVRSMQSLMSGPGSSHATAAIHANIGSPTHMRSKKPVKSRRLYQPRVPAEAPAKNQVIVETPSFRGKNISAGNARISRAASPDSKSSSQSTTYISLCGPGHHVSSASSSRVGSPSTDSPSCHSDSFTSANPLGAIGEGKKNNNNNTMAHSMSPLPRPNYKKGKGKVPMDPLANDLFGLGLDDDDDE</sequence>
<feature type="region of interest" description="Disordered" evidence="2">
    <location>
        <begin position="133"/>
        <end position="157"/>
    </location>
</feature>
<accession>V5HZV4</accession>
<feature type="compositionally biased region" description="Basic residues" evidence="2">
    <location>
        <begin position="384"/>
        <end position="396"/>
    </location>
</feature>
<keyword evidence="1" id="KW-0862">Zinc</keyword>
<evidence type="ECO:0000259" key="3">
    <source>
        <dbReference type="PROSITE" id="PS50103"/>
    </source>
</evidence>
<protein>
    <recommendedName>
        <fullName evidence="3">C3H1-type domain-containing protein</fullName>
    </recommendedName>
</protein>
<proteinExistence type="predicted"/>
<dbReference type="OrthoDB" id="5355510at2759"/>
<keyword evidence="5" id="KW-1185">Reference proteome</keyword>
<evidence type="ECO:0000256" key="2">
    <source>
        <dbReference type="SAM" id="MobiDB-lite"/>
    </source>
</evidence>
<evidence type="ECO:0000313" key="4">
    <source>
        <dbReference type="EMBL" id="GAD95610.1"/>
    </source>
</evidence>
<name>V5HZV4_BYSSN</name>
<dbReference type="GO" id="GO:0008270">
    <property type="term" value="F:zinc ion binding"/>
    <property type="evidence" value="ECO:0007669"/>
    <property type="project" value="UniProtKB-KW"/>
</dbReference>
<feature type="zinc finger region" description="C3H1-type" evidence="1">
    <location>
        <begin position="156"/>
        <end position="185"/>
    </location>
</feature>
<dbReference type="PROSITE" id="PS50103">
    <property type="entry name" value="ZF_C3H1"/>
    <property type="match status" value="1"/>
</dbReference>